<name>A0A0D9YPC3_9ORYZ</name>
<dbReference type="Gramene" id="OGLUM02G08980.1">
    <property type="protein sequence ID" value="OGLUM02G08980.1"/>
    <property type="gene ID" value="OGLUM02G08980"/>
</dbReference>
<dbReference type="Proteomes" id="UP000026961">
    <property type="component" value="Chromosome 2"/>
</dbReference>
<reference evidence="2" key="2">
    <citation type="submission" date="2018-05" db="EMBL/GenBank/DDBJ databases">
        <title>OgluRS3 (Oryza glumaepatula Reference Sequence Version 3).</title>
        <authorList>
            <person name="Zhang J."/>
            <person name="Kudrna D."/>
            <person name="Lee S."/>
            <person name="Talag J."/>
            <person name="Welchert J."/>
            <person name="Wing R.A."/>
        </authorList>
    </citation>
    <scope>NUCLEOTIDE SEQUENCE [LARGE SCALE GENOMIC DNA]</scope>
</reference>
<accession>A0A0D9YPC3</accession>
<feature type="region of interest" description="Disordered" evidence="1">
    <location>
        <begin position="57"/>
        <end position="84"/>
    </location>
</feature>
<sequence>MTPMAGRSSRRPRSQLGGLSRIIRSNHITGIGGEMNNTRAKVARLLRTEGEYTSDLMEPAARLDASPRSTRRSTAAASRRAKNAARSAASRLAIRRLGGWPGGGRGAGTWPRFFDGGGGMVAVATGEGGVLGVLVLRCGGLGNLGEKWRHELHLHLLLQPRSPQTLALSPLLLAGGERRRRAAGPGAPSSASSSSRP</sequence>
<feature type="region of interest" description="Disordered" evidence="1">
    <location>
        <begin position="177"/>
        <end position="197"/>
    </location>
</feature>
<proteinExistence type="predicted"/>
<feature type="region of interest" description="Disordered" evidence="1">
    <location>
        <begin position="1"/>
        <end position="21"/>
    </location>
</feature>
<dbReference type="HOGENOM" id="CLU_1386099_0_0_1"/>
<evidence type="ECO:0000313" key="2">
    <source>
        <dbReference type="EnsemblPlants" id="OGLUM02G08980.1"/>
    </source>
</evidence>
<keyword evidence="3" id="KW-1185">Reference proteome</keyword>
<protein>
    <submittedName>
        <fullName evidence="2">Uncharacterized protein</fullName>
    </submittedName>
</protein>
<reference evidence="2" key="1">
    <citation type="submission" date="2015-04" db="UniProtKB">
        <authorList>
            <consortium name="EnsemblPlants"/>
        </authorList>
    </citation>
    <scope>IDENTIFICATION</scope>
</reference>
<dbReference type="AlphaFoldDB" id="A0A0D9YPC3"/>
<organism evidence="2">
    <name type="scientific">Oryza glumipatula</name>
    <dbReference type="NCBI Taxonomy" id="40148"/>
    <lineage>
        <taxon>Eukaryota</taxon>
        <taxon>Viridiplantae</taxon>
        <taxon>Streptophyta</taxon>
        <taxon>Embryophyta</taxon>
        <taxon>Tracheophyta</taxon>
        <taxon>Spermatophyta</taxon>
        <taxon>Magnoliopsida</taxon>
        <taxon>Liliopsida</taxon>
        <taxon>Poales</taxon>
        <taxon>Poaceae</taxon>
        <taxon>BOP clade</taxon>
        <taxon>Oryzoideae</taxon>
        <taxon>Oryzeae</taxon>
        <taxon>Oryzinae</taxon>
        <taxon>Oryza</taxon>
    </lineage>
</organism>
<evidence type="ECO:0000256" key="1">
    <source>
        <dbReference type="SAM" id="MobiDB-lite"/>
    </source>
</evidence>
<feature type="compositionally biased region" description="Low complexity" evidence="1">
    <location>
        <begin position="183"/>
        <end position="197"/>
    </location>
</feature>
<dbReference type="EnsemblPlants" id="OGLUM02G08980.1">
    <property type="protein sequence ID" value="OGLUM02G08980.1"/>
    <property type="gene ID" value="OGLUM02G08980"/>
</dbReference>
<evidence type="ECO:0000313" key="3">
    <source>
        <dbReference type="Proteomes" id="UP000026961"/>
    </source>
</evidence>
<feature type="compositionally biased region" description="Low complexity" evidence="1">
    <location>
        <begin position="66"/>
        <end position="84"/>
    </location>
</feature>